<dbReference type="InterPro" id="IPR000639">
    <property type="entry name" value="Epox_hydrolase-like"/>
</dbReference>
<proteinExistence type="predicted"/>
<dbReference type="GeneID" id="28248866"/>
<accession>A0A1B0ZZT0</accession>
<dbReference type="SUPFAM" id="SSF53474">
    <property type="entry name" value="alpha/beta-Hydrolases"/>
    <property type="match status" value="1"/>
</dbReference>
<keyword evidence="2" id="KW-0378">Hydrolase</keyword>
<dbReference type="PRINTS" id="PR00412">
    <property type="entry name" value="EPOXHYDRLASE"/>
</dbReference>
<dbReference type="STRING" id="1265309.K529_003500"/>
<evidence type="ECO:0000259" key="1">
    <source>
        <dbReference type="Pfam" id="PF12697"/>
    </source>
</evidence>
<evidence type="ECO:0000313" key="3">
    <source>
        <dbReference type="Proteomes" id="UP000013243"/>
    </source>
</evidence>
<dbReference type="Pfam" id="PF12697">
    <property type="entry name" value="Abhydrolase_6"/>
    <property type="match status" value="1"/>
</dbReference>
<dbReference type="PANTHER" id="PTHR43798:SF33">
    <property type="entry name" value="HYDROLASE, PUTATIVE (AFU_ORTHOLOGUE AFUA_2G14860)-RELATED"/>
    <property type="match status" value="1"/>
</dbReference>
<sequence>MTSLPQEVYHRSFGKGARAVLAVHCSLAHSGAWRGLVAALGEDQVRFEAFDMLSHGKSPDWDGQGLLQQRNAEAGLLLLEAEAARAGGPVDLVGHSFGATVALAMAEMRPDLVRSLVMIEPVLFAAAQAQNPEALVQMRADHQAVRAPYEAGDVDHATRLFNRAWGTGYPKWPDLPERARAAMVRSFPAVMECDSQVYDDAVGLLAPGALEALPMPVLVMQGGATQPIMSAVTKALSARMPEAQVAVIEGAGHMVPVTHPEAVAEVIGTFWPEG</sequence>
<gene>
    <name evidence="2" type="ORF">K529_003500</name>
</gene>
<organism evidence="2 3">
    <name type="scientific">Tritonibacter mobilis F1926</name>
    <dbReference type="NCBI Taxonomy" id="1265309"/>
    <lineage>
        <taxon>Bacteria</taxon>
        <taxon>Pseudomonadati</taxon>
        <taxon>Pseudomonadota</taxon>
        <taxon>Alphaproteobacteria</taxon>
        <taxon>Rhodobacterales</taxon>
        <taxon>Paracoccaceae</taxon>
        <taxon>Tritonibacter</taxon>
    </lineage>
</organism>
<dbReference type="PANTHER" id="PTHR43798">
    <property type="entry name" value="MONOACYLGLYCEROL LIPASE"/>
    <property type="match status" value="1"/>
</dbReference>
<evidence type="ECO:0000313" key="2">
    <source>
        <dbReference type="EMBL" id="ANP39823.1"/>
    </source>
</evidence>
<dbReference type="Proteomes" id="UP000013243">
    <property type="component" value="Chromosome"/>
</dbReference>
<name>A0A1B0ZZT0_9RHOB</name>
<dbReference type="RefSeq" id="WP_046002442.1">
    <property type="nucleotide sequence ID" value="NZ_CP015230.1"/>
</dbReference>
<dbReference type="EMBL" id="CP015230">
    <property type="protein sequence ID" value="ANP39823.1"/>
    <property type="molecule type" value="Genomic_DNA"/>
</dbReference>
<reference evidence="2 3" key="1">
    <citation type="journal article" date="2016" name="ISME J.">
        <title>Global occurrence and heterogeneity of the Roseobacter-clade species Ruegeria mobilis.</title>
        <authorList>
            <person name="Sonnenschein E."/>
            <person name="Gram L."/>
        </authorList>
    </citation>
    <scope>NUCLEOTIDE SEQUENCE [LARGE SCALE GENOMIC DNA]</scope>
    <source>
        <strain evidence="2 3">F1926</strain>
    </source>
</reference>
<dbReference type="InterPro" id="IPR050266">
    <property type="entry name" value="AB_hydrolase_sf"/>
</dbReference>
<dbReference type="InterPro" id="IPR029058">
    <property type="entry name" value="AB_hydrolase_fold"/>
</dbReference>
<dbReference type="GO" id="GO:0016787">
    <property type="term" value="F:hydrolase activity"/>
    <property type="evidence" value="ECO:0007669"/>
    <property type="project" value="UniProtKB-KW"/>
</dbReference>
<dbReference type="AlphaFoldDB" id="A0A1B0ZZT0"/>
<dbReference type="Gene3D" id="3.40.50.1820">
    <property type="entry name" value="alpha/beta hydrolase"/>
    <property type="match status" value="1"/>
</dbReference>
<dbReference type="OrthoDB" id="9804723at2"/>
<feature type="domain" description="AB hydrolase-1" evidence="1">
    <location>
        <begin position="20"/>
        <end position="266"/>
    </location>
</feature>
<dbReference type="InterPro" id="IPR000073">
    <property type="entry name" value="AB_hydrolase_1"/>
</dbReference>
<dbReference type="GO" id="GO:0016020">
    <property type="term" value="C:membrane"/>
    <property type="evidence" value="ECO:0007669"/>
    <property type="project" value="TreeGrafter"/>
</dbReference>
<dbReference type="KEGG" id="rmb:K529_003500"/>
<protein>
    <submittedName>
        <fullName evidence="2">Alpha/beta hydrolase</fullName>
    </submittedName>
</protein>